<proteinExistence type="predicted"/>
<feature type="non-terminal residue" evidence="1">
    <location>
        <position position="1"/>
    </location>
</feature>
<accession>A0A0B7C478</accession>
<dbReference type="AlphaFoldDB" id="A0A0B7C478"/>
<evidence type="ECO:0000313" key="1">
    <source>
        <dbReference type="EMBL" id="CEK99972.1"/>
    </source>
</evidence>
<protein>
    <submittedName>
        <fullName evidence="1">Uncharacterized protein</fullName>
    </submittedName>
</protein>
<reference evidence="1" key="1">
    <citation type="submission" date="2014-12" db="EMBL/GenBank/DDBJ databases">
        <title>Insight into the proteome of Arion vulgaris.</title>
        <authorList>
            <person name="Aradska J."/>
            <person name="Bulat T."/>
            <person name="Smidak R."/>
            <person name="Sarate P."/>
            <person name="Gangsoo J."/>
            <person name="Sialana F."/>
            <person name="Bilban M."/>
            <person name="Lubec G."/>
        </authorList>
    </citation>
    <scope>NUCLEOTIDE SEQUENCE</scope>
    <source>
        <tissue evidence="1">Skin</tissue>
    </source>
</reference>
<dbReference type="EMBL" id="HACG01053101">
    <property type="protein sequence ID" value="CEK99972.1"/>
    <property type="molecule type" value="Transcribed_RNA"/>
</dbReference>
<sequence length="55" mass="6924">HLLSKRRLLAFYIFKHPFHPFVNFRLVLQEIKQGNIHIEEEVEERKGRRRRTRQR</sequence>
<organism evidence="1">
    <name type="scientific">Arion vulgaris</name>
    <dbReference type="NCBI Taxonomy" id="1028688"/>
    <lineage>
        <taxon>Eukaryota</taxon>
        <taxon>Metazoa</taxon>
        <taxon>Spiralia</taxon>
        <taxon>Lophotrochozoa</taxon>
        <taxon>Mollusca</taxon>
        <taxon>Gastropoda</taxon>
        <taxon>Heterobranchia</taxon>
        <taxon>Euthyneura</taxon>
        <taxon>Panpulmonata</taxon>
        <taxon>Eupulmonata</taxon>
        <taxon>Stylommatophora</taxon>
        <taxon>Helicina</taxon>
        <taxon>Arionoidea</taxon>
        <taxon>Arionidae</taxon>
        <taxon>Arion</taxon>
    </lineage>
</organism>
<name>A0A0B7C478_9EUPU</name>
<gene>
    <name evidence="1" type="primary">ORF222554</name>
</gene>